<dbReference type="GeneID" id="28939165"/>
<feature type="domain" description="CUE" evidence="1">
    <location>
        <begin position="17"/>
        <end position="60"/>
    </location>
</feature>
<dbReference type="OrthoDB" id="9942608at2759"/>
<dbReference type="Pfam" id="PF02845">
    <property type="entry name" value="CUE"/>
    <property type="match status" value="1"/>
</dbReference>
<dbReference type="GO" id="GO:0043130">
    <property type="term" value="F:ubiquitin binding"/>
    <property type="evidence" value="ECO:0007669"/>
    <property type="project" value="InterPro"/>
</dbReference>
<keyword evidence="3" id="KW-1185">Reference proteome</keyword>
<organism evidence="2 3">
    <name type="scientific">Pneumocystis jirovecii (strain RU7)</name>
    <name type="common">Human pneumocystis pneumonia agent</name>
    <dbReference type="NCBI Taxonomy" id="1408657"/>
    <lineage>
        <taxon>Eukaryota</taxon>
        <taxon>Fungi</taxon>
        <taxon>Dikarya</taxon>
        <taxon>Ascomycota</taxon>
        <taxon>Taphrinomycotina</taxon>
        <taxon>Pneumocystomycetes</taxon>
        <taxon>Pneumocystaceae</taxon>
        <taxon>Pneumocystis</taxon>
    </lineage>
</organism>
<dbReference type="CDD" id="cd14372">
    <property type="entry name" value="CUE_Cue5p_like"/>
    <property type="match status" value="1"/>
</dbReference>
<dbReference type="Gene3D" id="1.10.8.10">
    <property type="entry name" value="DNA helicase RuvA subunit, C-terminal domain"/>
    <property type="match status" value="1"/>
</dbReference>
<dbReference type="AlphaFoldDB" id="A0A0W4ZUB0"/>
<comment type="caution">
    <text evidence="2">The sequence shown here is derived from an EMBL/GenBank/DDBJ whole genome shotgun (WGS) entry which is preliminary data.</text>
</comment>
<dbReference type="GO" id="GO:0031624">
    <property type="term" value="F:ubiquitin conjugating enzyme binding"/>
    <property type="evidence" value="ECO:0007669"/>
    <property type="project" value="TreeGrafter"/>
</dbReference>
<accession>A0A0W4ZUB0</accession>
<dbReference type="InterPro" id="IPR009060">
    <property type="entry name" value="UBA-like_sf"/>
</dbReference>
<dbReference type="eggNOG" id="KOG0504">
    <property type="taxonomic scope" value="Eukaryota"/>
</dbReference>
<dbReference type="STRING" id="1408657.A0A0W4ZUB0"/>
<dbReference type="VEuPathDB" id="FungiDB:T551_00646"/>
<dbReference type="SUPFAM" id="SSF46934">
    <property type="entry name" value="UBA-like"/>
    <property type="match status" value="1"/>
</dbReference>
<dbReference type="GO" id="GO:0006511">
    <property type="term" value="P:ubiquitin-dependent protein catabolic process"/>
    <property type="evidence" value="ECO:0007669"/>
    <property type="project" value="TreeGrafter"/>
</dbReference>
<dbReference type="PANTHER" id="PTHR16461:SF5">
    <property type="entry name" value="TOLL-INTERACTING PROTEIN"/>
    <property type="match status" value="1"/>
</dbReference>
<dbReference type="PANTHER" id="PTHR16461">
    <property type="entry name" value="TOLL-INTERACTING PROTEIN"/>
    <property type="match status" value="1"/>
</dbReference>
<dbReference type="PROSITE" id="PS51140">
    <property type="entry name" value="CUE"/>
    <property type="match status" value="1"/>
</dbReference>
<dbReference type="EMBL" id="LFWA01000003">
    <property type="protein sequence ID" value="KTW31964.1"/>
    <property type="molecule type" value="Genomic_DNA"/>
</dbReference>
<dbReference type="Proteomes" id="UP000053447">
    <property type="component" value="Unassembled WGS sequence"/>
</dbReference>
<dbReference type="InterPro" id="IPR041807">
    <property type="entry name" value="Cue5/Don1_CUE"/>
</dbReference>
<dbReference type="RefSeq" id="XP_018230656.1">
    <property type="nucleotide sequence ID" value="XM_018372910.1"/>
</dbReference>
<name>A0A0W4ZUB0_PNEJ7</name>
<evidence type="ECO:0000313" key="2">
    <source>
        <dbReference type="EMBL" id="KTW31964.1"/>
    </source>
</evidence>
<dbReference type="InterPro" id="IPR003892">
    <property type="entry name" value="CUE"/>
</dbReference>
<protein>
    <recommendedName>
        <fullName evidence="1">CUE domain-containing protein</fullName>
    </recommendedName>
</protein>
<reference evidence="3" key="1">
    <citation type="journal article" date="2016" name="Nat. Commun.">
        <title>Genome analysis of three Pneumocystis species reveals adaptation mechanisms to life exclusively in mammalian hosts.</title>
        <authorList>
            <person name="Ma L."/>
            <person name="Chen Z."/>
            <person name="Huang D.W."/>
            <person name="Kutty G."/>
            <person name="Ishihara M."/>
            <person name="Wang H."/>
            <person name="Abouelleil A."/>
            <person name="Bishop L."/>
            <person name="Davey E."/>
            <person name="Deng R."/>
            <person name="Deng X."/>
            <person name="Fan L."/>
            <person name="Fantoni G."/>
            <person name="Fitzgerald M."/>
            <person name="Gogineni E."/>
            <person name="Goldberg J.M."/>
            <person name="Handley G."/>
            <person name="Hu X."/>
            <person name="Huber C."/>
            <person name="Jiao X."/>
            <person name="Jones K."/>
            <person name="Levin J.Z."/>
            <person name="Liu Y."/>
            <person name="Macdonald P."/>
            <person name="Melnikov A."/>
            <person name="Raley C."/>
            <person name="Sassi M."/>
            <person name="Sherman B.T."/>
            <person name="Song X."/>
            <person name="Sykes S."/>
            <person name="Tran B."/>
            <person name="Walsh L."/>
            <person name="Xia Y."/>
            <person name="Yang J."/>
            <person name="Young S."/>
            <person name="Zeng Q."/>
            <person name="Zheng X."/>
            <person name="Stephens R."/>
            <person name="Nusbaum C."/>
            <person name="Birren B.W."/>
            <person name="Azadi P."/>
            <person name="Lempicki R.A."/>
            <person name="Cuomo C.A."/>
            <person name="Kovacs J.A."/>
        </authorList>
    </citation>
    <scope>NUCLEOTIDE SEQUENCE [LARGE SCALE GENOMIC DNA]</scope>
    <source>
        <strain evidence="3">RU7</strain>
    </source>
</reference>
<dbReference type="SMART" id="SM00546">
    <property type="entry name" value="CUE"/>
    <property type="match status" value="1"/>
</dbReference>
<proteinExistence type="predicted"/>
<evidence type="ECO:0000259" key="1">
    <source>
        <dbReference type="PROSITE" id="PS51140"/>
    </source>
</evidence>
<gene>
    <name evidence="2" type="ORF">T551_00646</name>
</gene>
<evidence type="ECO:0000313" key="3">
    <source>
        <dbReference type="Proteomes" id="UP000053447"/>
    </source>
</evidence>
<dbReference type="GO" id="GO:0005737">
    <property type="term" value="C:cytoplasm"/>
    <property type="evidence" value="ECO:0007669"/>
    <property type="project" value="TreeGrafter"/>
</dbReference>
<sequence length="231" mass="26462">MENENPNEQNFNTQEKDQETAINILKDAFPGIEEKMLNAILIASQGSIESAFDALLSITDSNYKPGPLKQISYNNADIPNDVQHQIENDFKYAYNLSQIGLQENENAKNTRYLYHNAKKERTFINDELPIIRENLKQGFDNAKAKMSVFFSNIKKRINEDILSNEKKNNFFEASALEFTESPRISLNGCDTDSFSFNDIEDLNLENNEVSQKIQPSLSFKDNLNLCSEKNK</sequence>